<dbReference type="GO" id="GO:0008270">
    <property type="term" value="F:zinc ion binding"/>
    <property type="evidence" value="ECO:0007669"/>
    <property type="project" value="UniProtKB-KW"/>
</dbReference>
<feature type="compositionally biased region" description="Polar residues" evidence="5">
    <location>
        <begin position="143"/>
        <end position="156"/>
    </location>
</feature>
<dbReference type="SMART" id="SM00343">
    <property type="entry name" value="ZnF_C2HC"/>
    <property type="match status" value="2"/>
</dbReference>
<evidence type="ECO:0000256" key="2">
    <source>
        <dbReference type="ARBA" id="ARBA00022771"/>
    </source>
</evidence>
<keyword evidence="1" id="KW-0479">Metal-binding</keyword>
<dbReference type="HOGENOM" id="CLU_348151_0_0_1"/>
<accession>A0A010R7W7</accession>
<feature type="region of interest" description="Disordered" evidence="5">
    <location>
        <begin position="142"/>
        <end position="201"/>
    </location>
</feature>
<dbReference type="AlphaFoldDB" id="A0A010R7W7"/>
<comment type="caution">
    <text evidence="7">The sequence shown here is derived from an EMBL/GenBank/DDBJ whole genome shotgun (WGS) entry which is preliminary data.</text>
</comment>
<keyword evidence="3" id="KW-0862">Zinc</keyword>
<evidence type="ECO:0000256" key="3">
    <source>
        <dbReference type="ARBA" id="ARBA00022833"/>
    </source>
</evidence>
<keyword evidence="2 4" id="KW-0863">Zinc-finger</keyword>
<keyword evidence="8" id="KW-1185">Reference proteome</keyword>
<dbReference type="Gene3D" id="4.10.60.10">
    <property type="entry name" value="Zinc finger, CCHC-type"/>
    <property type="match status" value="1"/>
</dbReference>
<evidence type="ECO:0000256" key="1">
    <source>
        <dbReference type="ARBA" id="ARBA00022723"/>
    </source>
</evidence>
<organism evidence="7 8">
    <name type="scientific">Colletotrichum fioriniae PJ7</name>
    <dbReference type="NCBI Taxonomy" id="1445577"/>
    <lineage>
        <taxon>Eukaryota</taxon>
        <taxon>Fungi</taxon>
        <taxon>Dikarya</taxon>
        <taxon>Ascomycota</taxon>
        <taxon>Pezizomycotina</taxon>
        <taxon>Sordariomycetes</taxon>
        <taxon>Hypocreomycetidae</taxon>
        <taxon>Glomerellales</taxon>
        <taxon>Glomerellaceae</taxon>
        <taxon>Colletotrichum</taxon>
        <taxon>Colletotrichum acutatum species complex</taxon>
    </lineage>
</organism>
<feature type="region of interest" description="Disordered" evidence="5">
    <location>
        <begin position="252"/>
        <end position="342"/>
    </location>
</feature>
<feature type="compositionally biased region" description="Basic and acidic residues" evidence="5">
    <location>
        <begin position="454"/>
        <end position="467"/>
    </location>
</feature>
<dbReference type="InterPro" id="IPR001878">
    <property type="entry name" value="Znf_CCHC"/>
</dbReference>
<feature type="region of interest" description="Disordered" evidence="5">
    <location>
        <begin position="372"/>
        <end position="392"/>
    </location>
</feature>
<feature type="domain" description="CCHC-type" evidence="6">
    <location>
        <begin position="204"/>
        <end position="219"/>
    </location>
</feature>
<feature type="region of interest" description="Disordered" evidence="5">
    <location>
        <begin position="437"/>
        <end position="474"/>
    </location>
</feature>
<protein>
    <recommendedName>
        <fullName evidence="6">CCHC-type domain-containing protein</fullName>
    </recommendedName>
</protein>
<feature type="compositionally biased region" description="Polar residues" evidence="5">
    <location>
        <begin position="304"/>
        <end position="320"/>
    </location>
</feature>
<dbReference type="STRING" id="1445577.A0A010R7W7"/>
<feature type="compositionally biased region" description="Polar residues" evidence="5">
    <location>
        <begin position="252"/>
        <end position="267"/>
    </location>
</feature>
<dbReference type="KEGG" id="cfj:CFIO01_05378"/>
<dbReference type="eggNOG" id="ENOG502R9N6">
    <property type="taxonomic scope" value="Eukaryota"/>
</dbReference>
<dbReference type="OrthoDB" id="444325at2759"/>
<sequence length="717" mass="81728">MTDSKLLIFGMHPREFYSLNQRDIEWELTHRHSKDIDDETLLELYMKWLAKQTPFLGLTDHTASSRVIRDACDYLSSRKYEKHLVLSAFNQRKKDYLRDRPQDKRTFNLARRDIEINYKLHGVHHKVKNSSAPKEAALVTRLPDSSQPAGLSTQASEPVPEARNSGNVHPDAEDFRPSRRKKLIDRSPETSSLNKQKPHAGYVCNRCGVPGHFIQHCPSTKPTLHKKYVCHICGEYRDHLIQDCPQKIQANSSTASLRQRPQNTAISSEDLRQSSSRKRSHSRSASQSSSTNGPYINEERARLLQSSPSTDQDESPNFQEFSVGPLKYGSNSQPLGHRLRSDSYRPIDLNLAHDSYRPERSRQRVDTYRPNDTRQSIDTYRPGPSSRLDNTFRSDEHSHLNLAYRPKESERTGVLGLKKAIEQSLERNLDEKEAKLRSRLNKRRTDGRLSPWDDIERPAKRQRHENPFADGLPWDDVEMPPKEKHQSAPVVQTMQSHGLAKKDLDVGTGTKQAGASEDIPMDTGGAIDSAEGMDSERVTDSQWKQASIESDEFFAAMGRELFFQAKPDAFEVMDITQPNNGSLVMQSSSPPSATSHNESIIPRNFGFDDYYDGNDGHDDVYMGGAPEKMDQAPSSPIEVNHGLSHTKEVIIPLQTLKPLQRGPPYDPRVLALFRSREHENVYVNIARRRTAVEIYEARKLEEEEEEEEELITSKMTE</sequence>
<dbReference type="Pfam" id="PF13696">
    <property type="entry name" value="zf-CCHC_2"/>
    <property type="match status" value="1"/>
</dbReference>
<evidence type="ECO:0000256" key="5">
    <source>
        <dbReference type="SAM" id="MobiDB-lite"/>
    </source>
</evidence>
<reference evidence="7 8" key="1">
    <citation type="submission" date="2014-02" db="EMBL/GenBank/DDBJ databases">
        <title>The genome sequence of Colletotrichum fioriniae PJ7.</title>
        <authorList>
            <person name="Baroncelli R."/>
            <person name="Thon M.R."/>
        </authorList>
    </citation>
    <scope>NUCLEOTIDE SEQUENCE [LARGE SCALE GENOMIC DNA]</scope>
    <source>
        <strain evidence="7 8">PJ7</strain>
    </source>
</reference>
<gene>
    <name evidence="7" type="ORF">CFIO01_05378</name>
</gene>
<proteinExistence type="predicted"/>
<dbReference type="InterPro" id="IPR025829">
    <property type="entry name" value="Zn_knuckle_CX2CX3GHX4C"/>
</dbReference>
<feature type="region of interest" description="Disordered" evidence="5">
    <location>
        <begin position="505"/>
        <end position="538"/>
    </location>
</feature>
<dbReference type="SUPFAM" id="SSF57756">
    <property type="entry name" value="Retrovirus zinc finger-like domains"/>
    <property type="match status" value="1"/>
</dbReference>
<evidence type="ECO:0000259" key="6">
    <source>
        <dbReference type="PROSITE" id="PS50158"/>
    </source>
</evidence>
<evidence type="ECO:0000256" key="4">
    <source>
        <dbReference type="PROSITE-ProRule" id="PRU00047"/>
    </source>
</evidence>
<dbReference type="EMBL" id="JARH01000859">
    <property type="protein sequence ID" value="EXF76296.1"/>
    <property type="molecule type" value="Genomic_DNA"/>
</dbReference>
<dbReference type="GO" id="GO:0003676">
    <property type="term" value="F:nucleic acid binding"/>
    <property type="evidence" value="ECO:0007669"/>
    <property type="project" value="InterPro"/>
</dbReference>
<evidence type="ECO:0000313" key="7">
    <source>
        <dbReference type="EMBL" id="EXF76296.1"/>
    </source>
</evidence>
<name>A0A010R7W7_9PEZI</name>
<dbReference type="PROSITE" id="PS50158">
    <property type="entry name" value="ZF_CCHC"/>
    <property type="match status" value="1"/>
</dbReference>
<dbReference type="Proteomes" id="UP000020467">
    <property type="component" value="Unassembled WGS sequence"/>
</dbReference>
<evidence type="ECO:0000313" key="8">
    <source>
        <dbReference type="Proteomes" id="UP000020467"/>
    </source>
</evidence>
<dbReference type="InterPro" id="IPR036875">
    <property type="entry name" value="Znf_CCHC_sf"/>
</dbReference>